<dbReference type="EMBL" id="JRPN01000020">
    <property type="protein sequence ID" value="KGT76443.1"/>
    <property type="molecule type" value="Genomic_DNA"/>
</dbReference>
<gene>
    <name evidence="1" type="ORF">MA20_27050</name>
</gene>
<protein>
    <submittedName>
        <fullName evidence="1">Uncharacterized protein</fullName>
    </submittedName>
</protein>
<dbReference type="AlphaFoldDB" id="A0A0A3YRZ3"/>
<accession>A0A0A3YRZ3</accession>
<name>A0A0A3YRZ3_BRAJP</name>
<evidence type="ECO:0000313" key="2">
    <source>
        <dbReference type="Proteomes" id="UP000030377"/>
    </source>
</evidence>
<comment type="caution">
    <text evidence="1">The sequence shown here is derived from an EMBL/GenBank/DDBJ whole genome shotgun (WGS) entry which is preliminary data.</text>
</comment>
<dbReference type="Proteomes" id="UP000030377">
    <property type="component" value="Unassembled WGS sequence"/>
</dbReference>
<sequence length="81" mass="8509">MLALGFFVPASTQFGVLAMSKIQSTTSDLIWGAENIAPHIGRTTKGAFGALESGRVPGAKKIAGRWALNLKVYLASFEVAA</sequence>
<organism evidence="1 2">
    <name type="scientific">Bradyrhizobium japonicum</name>
    <dbReference type="NCBI Taxonomy" id="375"/>
    <lineage>
        <taxon>Bacteria</taxon>
        <taxon>Pseudomonadati</taxon>
        <taxon>Pseudomonadota</taxon>
        <taxon>Alphaproteobacteria</taxon>
        <taxon>Hyphomicrobiales</taxon>
        <taxon>Nitrobacteraceae</taxon>
        <taxon>Bradyrhizobium</taxon>
    </lineage>
</organism>
<evidence type="ECO:0000313" key="1">
    <source>
        <dbReference type="EMBL" id="KGT76443.1"/>
    </source>
</evidence>
<proteinExistence type="predicted"/>
<reference evidence="1 2" key="1">
    <citation type="submission" date="2014-09" db="EMBL/GenBank/DDBJ databases">
        <title>Draft genome of Bradyrhizobium japonicum Is-34.</title>
        <authorList>
            <person name="Tsurumaru H."/>
            <person name="Yamakawa T."/>
            <person name="Hashimoto S."/>
            <person name="Okizaki K."/>
            <person name="Kanesaki Y."/>
            <person name="Yoshikawa H."/>
            <person name="Yajima S."/>
        </authorList>
    </citation>
    <scope>NUCLEOTIDE SEQUENCE [LARGE SCALE GENOMIC DNA]</scope>
    <source>
        <strain evidence="1 2">Is-34</strain>
    </source>
</reference>